<dbReference type="EMBL" id="JBBWWQ010000017">
    <property type="protein sequence ID" value="KAK8924174.1"/>
    <property type="molecule type" value="Genomic_DNA"/>
</dbReference>
<evidence type="ECO:0000313" key="6">
    <source>
        <dbReference type="EMBL" id="KAK8924174.1"/>
    </source>
</evidence>
<accession>A0AAP0FYL1</accession>
<dbReference type="GO" id="GO:0006307">
    <property type="term" value="P:DNA alkylation repair"/>
    <property type="evidence" value="ECO:0007669"/>
    <property type="project" value="TreeGrafter"/>
</dbReference>
<dbReference type="GO" id="GO:0008725">
    <property type="term" value="F:DNA-3-methyladenine glycosylase activity"/>
    <property type="evidence" value="ECO:0007669"/>
    <property type="project" value="TreeGrafter"/>
</dbReference>
<evidence type="ECO:0000313" key="7">
    <source>
        <dbReference type="Proteomes" id="UP001418222"/>
    </source>
</evidence>
<dbReference type="Gene3D" id="1.10.1670.40">
    <property type="match status" value="1"/>
</dbReference>
<evidence type="ECO:0000256" key="1">
    <source>
        <dbReference type="ARBA" id="ARBA00010817"/>
    </source>
</evidence>
<dbReference type="InterPro" id="IPR051912">
    <property type="entry name" value="Alkylbase_DNA_Glycosylase/TA"/>
</dbReference>
<evidence type="ECO:0000259" key="5">
    <source>
        <dbReference type="SMART" id="SM00478"/>
    </source>
</evidence>
<dbReference type="Proteomes" id="UP001418222">
    <property type="component" value="Unassembled WGS sequence"/>
</dbReference>
<dbReference type="CDD" id="cd00056">
    <property type="entry name" value="ENDO3c"/>
    <property type="match status" value="1"/>
</dbReference>
<dbReference type="GO" id="GO:0006285">
    <property type="term" value="P:base-excision repair, AP site formation"/>
    <property type="evidence" value="ECO:0007669"/>
    <property type="project" value="TreeGrafter"/>
</dbReference>
<dbReference type="InterPro" id="IPR011257">
    <property type="entry name" value="DNA_glycosylase"/>
</dbReference>
<sequence length="280" mass="30152">MNNLSPDIKLSAAAAASAAAATAASSSTSSKIPFRSKKIRKSSSPSSAIEAIEPSKKPRILLPVITHPLSTPGELDSALLHLTTADSHLAGVIKSHDPPSFQNPNTPFLSLSRSILYQQLATKAAASIYTRFLSLCGGEDSVVPDIIAALTPHQLRQIGISARKASYLHDLASKYQSGFLSDSAIIAMDDDALFSKLTSVKGIGPWTVHMFMIFTLHRPDVLPIGDLGVRRGVQILLGLNKIPLPAEMDELCQPWRPYRSAGAWYMWRLVESNGKARVAS</sequence>
<dbReference type="PANTHER" id="PTHR43003">
    <property type="entry name" value="DNA-3-METHYLADENINE GLYCOSYLASE"/>
    <property type="match status" value="1"/>
</dbReference>
<dbReference type="Pfam" id="PF00730">
    <property type="entry name" value="HhH-GPD"/>
    <property type="match status" value="1"/>
</dbReference>
<dbReference type="FunFam" id="1.10.340.30:FF:000004">
    <property type="entry name" value="DNA-3-methyladenine glycosylase II"/>
    <property type="match status" value="1"/>
</dbReference>
<evidence type="ECO:0000256" key="2">
    <source>
        <dbReference type="ARBA" id="ARBA00022763"/>
    </source>
</evidence>
<comment type="caution">
    <text evidence="6">The sequence shown here is derived from an EMBL/GenBank/DDBJ whole genome shotgun (WGS) entry which is preliminary data.</text>
</comment>
<protein>
    <recommendedName>
        <fullName evidence="5">HhH-GPD domain-containing protein</fullName>
    </recommendedName>
</protein>
<dbReference type="GO" id="GO:0043916">
    <property type="term" value="F:DNA-7-methylguanine glycosylase activity"/>
    <property type="evidence" value="ECO:0007669"/>
    <property type="project" value="TreeGrafter"/>
</dbReference>
<dbReference type="InterPro" id="IPR003265">
    <property type="entry name" value="HhH-GPD_domain"/>
</dbReference>
<keyword evidence="2" id="KW-0227">DNA damage</keyword>
<feature type="region of interest" description="Disordered" evidence="4">
    <location>
        <begin position="21"/>
        <end position="50"/>
    </location>
</feature>
<feature type="domain" description="HhH-GPD" evidence="5">
    <location>
        <begin position="116"/>
        <end position="271"/>
    </location>
</feature>
<organism evidence="6 7">
    <name type="scientific">Platanthera zijinensis</name>
    <dbReference type="NCBI Taxonomy" id="2320716"/>
    <lineage>
        <taxon>Eukaryota</taxon>
        <taxon>Viridiplantae</taxon>
        <taxon>Streptophyta</taxon>
        <taxon>Embryophyta</taxon>
        <taxon>Tracheophyta</taxon>
        <taxon>Spermatophyta</taxon>
        <taxon>Magnoliopsida</taxon>
        <taxon>Liliopsida</taxon>
        <taxon>Asparagales</taxon>
        <taxon>Orchidaceae</taxon>
        <taxon>Orchidoideae</taxon>
        <taxon>Orchideae</taxon>
        <taxon>Orchidinae</taxon>
        <taxon>Platanthera</taxon>
    </lineage>
</organism>
<keyword evidence="3" id="KW-0234">DNA repair</keyword>
<comment type="similarity">
    <text evidence="1">Belongs to the alkylbase DNA glycosidase AlkA family.</text>
</comment>
<keyword evidence="7" id="KW-1185">Reference proteome</keyword>
<dbReference type="GO" id="GO:0005634">
    <property type="term" value="C:nucleus"/>
    <property type="evidence" value="ECO:0007669"/>
    <property type="project" value="TreeGrafter"/>
</dbReference>
<dbReference type="SUPFAM" id="SSF48150">
    <property type="entry name" value="DNA-glycosylase"/>
    <property type="match status" value="1"/>
</dbReference>
<evidence type="ECO:0000256" key="4">
    <source>
        <dbReference type="SAM" id="MobiDB-lite"/>
    </source>
</evidence>
<name>A0AAP0FYL1_9ASPA</name>
<gene>
    <name evidence="6" type="ORF">KSP39_PZI019502</name>
</gene>
<dbReference type="PANTHER" id="PTHR43003:SF5">
    <property type="entry name" value="DNA-3-METHYLADENINE GLYCOSYLASE"/>
    <property type="match status" value="1"/>
</dbReference>
<reference evidence="6 7" key="1">
    <citation type="journal article" date="2022" name="Nat. Plants">
        <title>Genomes of leafy and leafless Platanthera orchids illuminate the evolution of mycoheterotrophy.</title>
        <authorList>
            <person name="Li M.H."/>
            <person name="Liu K.W."/>
            <person name="Li Z."/>
            <person name="Lu H.C."/>
            <person name="Ye Q.L."/>
            <person name="Zhang D."/>
            <person name="Wang J.Y."/>
            <person name="Li Y.F."/>
            <person name="Zhong Z.M."/>
            <person name="Liu X."/>
            <person name="Yu X."/>
            <person name="Liu D.K."/>
            <person name="Tu X.D."/>
            <person name="Liu B."/>
            <person name="Hao Y."/>
            <person name="Liao X.Y."/>
            <person name="Jiang Y.T."/>
            <person name="Sun W.H."/>
            <person name="Chen J."/>
            <person name="Chen Y.Q."/>
            <person name="Ai Y."/>
            <person name="Zhai J.W."/>
            <person name="Wu S.S."/>
            <person name="Zhou Z."/>
            <person name="Hsiao Y.Y."/>
            <person name="Wu W.L."/>
            <person name="Chen Y.Y."/>
            <person name="Lin Y.F."/>
            <person name="Hsu J.L."/>
            <person name="Li C.Y."/>
            <person name="Wang Z.W."/>
            <person name="Zhao X."/>
            <person name="Zhong W.Y."/>
            <person name="Ma X.K."/>
            <person name="Ma L."/>
            <person name="Huang J."/>
            <person name="Chen G.Z."/>
            <person name="Huang M.Z."/>
            <person name="Huang L."/>
            <person name="Peng D.H."/>
            <person name="Luo Y.B."/>
            <person name="Zou S.Q."/>
            <person name="Chen S.P."/>
            <person name="Lan S."/>
            <person name="Tsai W.C."/>
            <person name="Van de Peer Y."/>
            <person name="Liu Z.J."/>
        </authorList>
    </citation>
    <scope>NUCLEOTIDE SEQUENCE [LARGE SCALE GENOMIC DNA]</scope>
    <source>
        <strain evidence="6">Lor287</strain>
    </source>
</reference>
<dbReference type="SMART" id="SM00478">
    <property type="entry name" value="ENDO3c"/>
    <property type="match status" value="1"/>
</dbReference>
<dbReference type="GO" id="GO:0032131">
    <property type="term" value="F:alkylated DNA binding"/>
    <property type="evidence" value="ECO:0007669"/>
    <property type="project" value="TreeGrafter"/>
</dbReference>
<dbReference type="Gene3D" id="1.10.340.30">
    <property type="entry name" value="Hypothetical protein, domain 2"/>
    <property type="match status" value="1"/>
</dbReference>
<dbReference type="AlphaFoldDB" id="A0AAP0FYL1"/>
<feature type="compositionally biased region" description="Low complexity" evidence="4">
    <location>
        <begin position="21"/>
        <end position="33"/>
    </location>
</feature>
<dbReference type="GO" id="GO:0032993">
    <property type="term" value="C:protein-DNA complex"/>
    <property type="evidence" value="ECO:0007669"/>
    <property type="project" value="TreeGrafter"/>
</dbReference>
<proteinExistence type="inferred from homology"/>
<evidence type="ECO:0000256" key="3">
    <source>
        <dbReference type="ARBA" id="ARBA00023204"/>
    </source>
</evidence>